<name>A0A538TMP7_UNCEI</name>
<dbReference type="PANTHER" id="PTHR22916">
    <property type="entry name" value="GLYCOSYLTRANSFERASE"/>
    <property type="match status" value="1"/>
</dbReference>
<proteinExistence type="predicted"/>
<dbReference type="Proteomes" id="UP000316609">
    <property type="component" value="Unassembled WGS sequence"/>
</dbReference>
<evidence type="ECO:0000259" key="1">
    <source>
        <dbReference type="Pfam" id="PF00535"/>
    </source>
</evidence>
<dbReference type="PANTHER" id="PTHR22916:SF3">
    <property type="entry name" value="UDP-GLCNAC:BETAGAL BETA-1,3-N-ACETYLGLUCOSAMINYLTRANSFERASE-LIKE PROTEIN 1"/>
    <property type="match status" value="1"/>
</dbReference>
<organism evidence="2 3">
    <name type="scientific">Eiseniibacteriota bacterium</name>
    <dbReference type="NCBI Taxonomy" id="2212470"/>
    <lineage>
        <taxon>Bacteria</taxon>
        <taxon>Candidatus Eiseniibacteriota</taxon>
    </lineage>
</organism>
<gene>
    <name evidence="2" type="ORF">E6K78_08650</name>
</gene>
<accession>A0A538TMP7</accession>
<comment type="caution">
    <text evidence="2">The sequence shown here is derived from an EMBL/GenBank/DDBJ whole genome shotgun (WGS) entry which is preliminary data.</text>
</comment>
<dbReference type="InterPro" id="IPR001173">
    <property type="entry name" value="Glyco_trans_2-like"/>
</dbReference>
<dbReference type="Gene3D" id="3.90.550.10">
    <property type="entry name" value="Spore Coat Polysaccharide Biosynthesis Protein SpsA, Chain A"/>
    <property type="match status" value="1"/>
</dbReference>
<reference evidence="2 3" key="1">
    <citation type="journal article" date="2019" name="Nat. Microbiol.">
        <title>Mediterranean grassland soil C-N compound turnover is dependent on rainfall and depth, and is mediated by genomically divergent microorganisms.</title>
        <authorList>
            <person name="Diamond S."/>
            <person name="Andeer P.F."/>
            <person name="Li Z."/>
            <person name="Crits-Christoph A."/>
            <person name="Burstein D."/>
            <person name="Anantharaman K."/>
            <person name="Lane K.R."/>
            <person name="Thomas B.C."/>
            <person name="Pan C."/>
            <person name="Northen T.R."/>
            <person name="Banfield J.F."/>
        </authorList>
    </citation>
    <scope>NUCLEOTIDE SEQUENCE [LARGE SCALE GENOMIC DNA]</scope>
    <source>
        <strain evidence="2">WS_8</strain>
    </source>
</reference>
<evidence type="ECO:0000313" key="2">
    <source>
        <dbReference type="EMBL" id="TMQ64865.1"/>
    </source>
</evidence>
<dbReference type="SUPFAM" id="SSF53448">
    <property type="entry name" value="Nucleotide-diphospho-sugar transferases"/>
    <property type="match status" value="1"/>
</dbReference>
<dbReference type="AlphaFoldDB" id="A0A538TMP7"/>
<dbReference type="EMBL" id="VBOY01000079">
    <property type="protein sequence ID" value="TMQ64865.1"/>
    <property type="molecule type" value="Genomic_DNA"/>
</dbReference>
<dbReference type="Pfam" id="PF00535">
    <property type="entry name" value="Glycos_transf_2"/>
    <property type="match status" value="1"/>
</dbReference>
<keyword evidence="2" id="KW-0808">Transferase</keyword>
<protein>
    <submittedName>
        <fullName evidence="2">Glycosyltransferase family 2 protein</fullName>
    </submittedName>
</protein>
<dbReference type="InterPro" id="IPR029044">
    <property type="entry name" value="Nucleotide-diphossugar_trans"/>
</dbReference>
<sequence length="288" mass="32836">MAGPKVSILLPVHNGARHLRNALESLLHQTFTDFEIDAMNDGSTDDSAAIIQSYRDPRIRYHEQPNAGISASLNRLVAGARGTYLARMDHDDWSHPNRLAAQVAHLEAHPETVLVGSWIEVMDQEGRLTRTIRYPVTATGIRELMLLTNPIGHGSVMLRRVPELLYRSEFDDAEDLDLWERLVVRYKMANLPLPLYRWRENPEGISTRRNRRQRMVARRVRARYRRWYLPRAHDLALTSADLLAERCAVGSGALVSWKLRLVLLLLRSRAAGACALQARDLLRLPFLG</sequence>
<feature type="domain" description="Glycosyltransferase 2-like" evidence="1">
    <location>
        <begin position="7"/>
        <end position="156"/>
    </location>
</feature>
<dbReference type="CDD" id="cd00761">
    <property type="entry name" value="Glyco_tranf_GTA_type"/>
    <property type="match status" value="1"/>
</dbReference>
<evidence type="ECO:0000313" key="3">
    <source>
        <dbReference type="Proteomes" id="UP000316609"/>
    </source>
</evidence>
<dbReference type="GO" id="GO:0016758">
    <property type="term" value="F:hexosyltransferase activity"/>
    <property type="evidence" value="ECO:0007669"/>
    <property type="project" value="UniProtKB-ARBA"/>
</dbReference>